<accession>A0AA36G9D8</accession>
<evidence type="ECO:0000313" key="1">
    <source>
        <dbReference type="EMBL" id="CAJ0584973.1"/>
    </source>
</evidence>
<gene>
    <name evidence="1" type="ORF">MSPICULIGERA_LOCUS23008</name>
</gene>
<protein>
    <submittedName>
        <fullName evidence="1">Uncharacterized protein</fullName>
    </submittedName>
</protein>
<name>A0AA36G9D8_9BILA</name>
<feature type="non-terminal residue" evidence="1">
    <location>
        <position position="1"/>
    </location>
</feature>
<comment type="caution">
    <text evidence="1">The sequence shown here is derived from an EMBL/GenBank/DDBJ whole genome shotgun (WGS) entry which is preliminary data.</text>
</comment>
<sequence length="135" mass="15213">MFAKPAAPYGRGRFPVNTGRAPWVRQEVRVEHVERVERIEYDIYQPGTYIHSTIRRPHMRMTVFDASSGSLPMHEMRPVADLRSIMAVVSSSAVVSFIEHSTGPISLLQLQAEAKVQHPDNPIAQEDVDEATTME</sequence>
<keyword evidence="2" id="KW-1185">Reference proteome</keyword>
<dbReference type="AlphaFoldDB" id="A0AA36G9D8"/>
<dbReference type="EMBL" id="CATQJA010002702">
    <property type="protein sequence ID" value="CAJ0584973.1"/>
    <property type="molecule type" value="Genomic_DNA"/>
</dbReference>
<dbReference type="Proteomes" id="UP001177023">
    <property type="component" value="Unassembled WGS sequence"/>
</dbReference>
<organism evidence="1 2">
    <name type="scientific">Mesorhabditis spiculigera</name>
    <dbReference type="NCBI Taxonomy" id="96644"/>
    <lineage>
        <taxon>Eukaryota</taxon>
        <taxon>Metazoa</taxon>
        <taxon>Ecdysozoa</taxon>
        <taxon>Nematoda</taxon>
        <taxon>Chromadorea</taxon>
        <taxon>Rhabditida</taxon>
        <taxon>Rhabditina</taxon>
        <taxon>Rhabditomorpha</taxon>
        <taxon>Rhabditoidea</taxon>
        <taxon>Rhabditidae</taxon>
        <taxon>Mesorhabditinae</taxon>
        <taxon>Mesorhabditis</taxon>
    </lineage>
</organism>
<evidence type="ECO:0000313" key="2">
    <source>
        <dbReference type="Proteomes" id="UP001177023"/>
    </source>
</evidence>
<proteinExistence type="predicted"/>
<reference evidence="1" key="1">
    <citation type="submission" date="2023-06" db="EMBL/GenBank/DDBJ databases">
        <authorList>
            <person name="Delattre M."/>
        </authorList>
    </citation>
    <scope>NUCLEOTIDE SEQUENCE</scope>
    <source>
        <strain evidence="1">AF72</strain>
    </source>
</reference>